<dbReference type="GO" id="GO:0009228">
    <property type="term" value="P:thiamine biosynthetic process"/>
    <property type="evidence" value="ECO:0007669"/>
    <property type="project" value="UniProtKB-KW"/>
</dbReference>
<keyword evidence="3" id="KW-0808">Transferase</keyword>
<evidence type="ECO:0000256" key="5">
    <source>
        <dbReference type="ARBA" id="ARBA00022842"/>
    </source>
</evidence>
<dbReference type="InterPro" id="IPR051157">
    <property type="entry name" value="PDH/Transketolase"/>
</dbReference>
<dbReference type="FunFam" id="3.40.50.970:FF:000129">
    <property type="entry name" value="Transketolase"/>
    <property type="match status" value="1"/>
</dbReference>
<dbReference type="SUPFAM" id="SSF52518">
    <property type="entry name" value="Thiamin diphosphate-binding fold (THDP-binding)"/>
    <property type="match status" value="1"/>
</dbReference>
<dbReference type="Pfam" id="PF02779">
    <property type="entry name" value="Transket_pyr"/>
    <property type="match status" value="1"/>
</dbReference>
<comment type="caution">
    <text evidence="10">The sequence shown here is derived from an EMBL/GenBank/DDBJ whole genome shotgun (WGS) entry which is preliminary data.</text>
</comment>
<dbReference type="Gene3D" id="3.40.50.970">
    <property type="match status" value="1"/>
</dbReference>
<evidence type="ECO:0000313" key="11">
    <source>
        <dbReference type="Proteomes" id="UP000004315"/>
    </source>
</evidence>
<keyword evidence="4" id="KW-0479">Metal-binding</keyword>
<organism evidence="10 11">
    <name type="scientific">Holdemanella biformis DSM 3989</name>
    <dbReference type="NCBI Taxonomy" id="518637"/>
    <lineage>
        <taxon>Bacteria</taxon>
        <taxon>Bacillati</taxon>
        <taxon>Bacillota</taxon>
        <taxon>Erysipelotrichia</taxon>
        <taxon>Erysipelotrichales</taxon>
        <taxon>Erysipelotrichaceae</taxon>
        <taxon>Holdemanella</taxon>
    </lineage>
</organism>
<dbReference type="GO" id="GO:0016740">
    <property type="term" value="F:transferase activity"/>
    <property type="evidence" value="ECO:0007669"/>
    <property type="project" value="UniProtKB-KW"/>
</dbReference>
<reference evidence="10 11" key="2">
    <citation type="submission" date="2008-11" db="EMBL/GenBank/DDBJ databases">
        <title>Draft genome sequence of Eubacterium biforme (DSM 3989).</title>
        <authorList>
            <person name="Sudarsanam P."/>
            <person name="Ley R."/>
            <person name="Guruge J."/>
            <person name="Turnbaugh P.J."/>
            <person name="Mahowald M."/>
            <person name="Liep D."/>
            <person name="Gordon J."/>
        </authorList>
    </citation>
    <scope>NUCLEOTIDE SEQUENCE [LARGE SCALE GENOMIC DNA]</scope>
    <source>
        <strain evidence="10 11">DSM 3989</strain>
    </source>
</reference>
<evidence type="ECO:0000256" key="1">
    <source>
        <dbReference type="ARBA" id="ARBA00001964"/>
    </source>
</evidence>
<keyword evidence="8" id="KW-0414">Isoprene biosynthesis</keyword>
<dbReference type="CDD" id="cd07033">
    <property type="entry name" value="TPP_PYR_DXS_TK_like"/>
    <property type="match status" value="1"/>
</dbReference>
<evidence type="ECO:0000313" key="10">
    <source>
        <dbReference type="EMBL" id="EEC89741.1"/>
    </source>
</evidence>
<dbReference type="FunFam" id="3.40.50.920:FF:000002">
    <property type="entry name" value="1-deoxy-D-xylulose-5-phosphate synthase"/>
    <property type="match status" value="1"/>
</dbReference>
<accession>B7CBX2</accession>
<dbReference type="STRING" id="518637.EUBIFOR_01697"/>
<evidence type="ECO:0000256" key="2">
    <source>
        <dbReference type="ARBA" id="ARBA00007131"/>
    </source>
</evidence>
<dbReference type="EMBL" id="ABYT01000092">
    <property type="protein sequence ID" value="EEC89741.1"/>
    <property type="molecule type" value="Genomic_DNA"/>
</dbReference>
<dbReference type="OrthoDB" id="8732661at2"/>
<evidence type="ECO:0000256" key="6">
    <source>
        <dbReference type="ARBA" id="ARBA00022977"/>
    </source>
</evidence>
<keyword evidence="6" id="KW-0784">Thiamine biosynthesis</keyword>
<protein>
    <submittedName>
        <fullName evidence="10">Transketolase, pyridine binding domain protein</fullName>
    </submittedName>
</protein>
<dbReference type="InterPro" id="IPR033248">
    <property type="entry name" value="Transketolase_C"/>
</dbReference>
<dbReference type="SUPFAM" id="SSF52922">
    <property type="entry name" value="TK C-terminal domain-like"/>
    <property type="match status" value="1"/>
</dbReference>
<dbReference type="InterPro" id="IPR029061">
    <property type="entry name" value="THDP-binding"/>
</dbReference>
<keyword evidence="5" id="KW-0460">Magnesium</keyword>
<dbReference type="PANTHER" id="PTHR43825">
    <property type="entry name" value="PYRUVATE DEHYDROGENASE E1 COMPONENT"/>
    <property type="match status" value="1"/>
</dbReference>
<dbReference type="InterPro" id="IPR005475">
    <property type="entry name" value="Transketolase-like_Pyr-bd"/>
</dbReference>
<reference evidence="10 11" key="1">
    <citation type="submission" date="2008-10" db="EMBL/GenBank/DDBJ databases">
        <authorList>
            <person name="Fulton L."/>
            <person name="Clifton S."/>
            <person name="Fulton B."/>
            <person name="Xu J."/>
            <person name="Minx P."/>
            <person name="Pepin K.H."/>
            <person name="Johnson M."/>
            <person name="Bhonagiri V."/>
            <person name="Nash W.E."/>
            <person name="Mardis E.R."/>
            <person name="Wilson R.K."/>
        </authorList>
    </citation>
    <scope>NUCLEOTIDE SEQUENCE [LARGE SCALE GENOMIC DNA]</scope>
    <source>
        <strain evidence="10 11">DSM 3989</strain>
    </source>
</reference>
<dbReference type="SMART" id="SM00861">
    <property type="entry name" value="Transket_pyr"/>
    <property type="match status" value="1"/>
</dbReference>
<name>B7CBX2_9FIRM</name>
<dbReference type="HOGENOM" id="CLU_009227_1_1_9"/>
<evidence type="ECO:0000256" key="3">
    <source>
        <dbReference type="ARBA" id="ARBA00022679"/>
    </source>
</evidence>
<dbReference type="GO" id="GO:0046872">
    <property type="term" value="F:metal ion binding"/>
    <property type="evidence" value="ECO:0007669"/>
    <property type="project" value="UniProtKB-KW"/>
</dbReference>
<comment type="similarity">
    <text evidence="2">Belongs to the transketolase family.</text>
</comment>
<evidence type="ECO:0000256" key="4">
    <source>
        <dbReference type="ARBA" id="ARBA00022723"/>
    </source>
</evidence>
<dbReference type="eggNOG" id="COG3958">
    <property type="taxonomic scope" value="Bacteria"/>
</dbReference>
<evidence type="ECO:0000256" key="8">
    <source>
        <dbReference type="ARBA" id="ARBA00023229"/>
    </source>
</evidence>
<dbReference type="Pfam" id="PF02780">
    <property type="entry name" value="Transketolase_C"/>
    <property type="match status" value="1"/>
</dbReference>
<gene>
    <name evidence="10" type="ORF">EUBIFOR_01697</name>
</gene>
<evidence type="ECO:0000259" key="9">
    <source>
        <dbReference type="SMART" id="SM00861"/>
    </source>
</evidence>
<comment type="cofactor">
    <cofactor evidence="1">
        <name>thiamine diphosphate</name>
        <dbReference type="ChEBI" id="CHEBI:58937"/>
    </cofactor>
</comment>
<keyword evidence="11" id="KW-1185">Reference proteome</keyword>
<proteinExistence type="inferred from homology"/>
<dbReference type="RefSeq" id="WP_003865485.1">
    <property type="nucleotide sequence ID" value="NZ_DS996843.1"/>
</dbReference>
<dbReference type="GO" id="GO:0008299">
    <property type="term" value="P:isoprenoid biosynthetic process"/>
    <property type="evidence" value="ECO:0007669"/>
    <property type="project" value="UniProtKB-KW"/>
</dbReference>
<sequence>MAKEATRNAYGKALAELVVERDDVLVLDADLTKSTKTIDAKKARPEHHFNMGIAEGNMMAVAAGMAASNKVVYASSFAMFAAGRAFEQIRNSICYPNLNVKVCATHAGITVGEDGASHQCIEDIALMRSIPNMKVFVPCDQYQAKAIVKAVADIAGPCYVRLGRGAVEDVYDENYKFELGKGKVLREGQKIALVATGMMVQEALKAAEILAKEDISVTVVDMPCIKPIDEELIEEIAKSHEFIITCEEHNVYGGLGSAVSEVTSKKSPVRMEMMGMQDTFGESGTPNELLAKYGLNADHIVEKVKNEYR</sequence>
<feature type="domain" description="Transketolase-like pyrimidine-binding" evidence="9">
    <location>
        <begin position="4"/>
        <end position="170"/>
    </location>
</feature>
<evidence type="ECO:0000256" key="7">
    <source>
        <dbReference type="ARBA" id="ARBA00023052"/>
    </source>
</evidence>
<dbReference type="InterPro" id="IPR009014">
    <property type="entry name" value="Transketo_C/PFOR_II"/>
</dbReference>
<dbReference type="AlphaFoldDB" id="B7CBX2"/>
<dbReference type="PANTHER" id="PTHR43825:SF1">
    <property type="entry name" value="TRANSKETOLASE-LIKE PYRIMIDINE-BINDING DOMAIN-CONTAINING PROTEIN"/>
    <property type="match status" value="1"/>
</dbReference>
<keyword evidence="7" id="KW-0786">Thiamine pyrophosphate</keyword>
<dbReference type="Proteomes" id="UP000004315">
    <property type="component" value="Unassembled WGS sequence"/>
</dbReference>
<dbReference type="Gene3D" id="3.40.50.920">
    <property type="match status" value="1"/>
</dbReference>